<gene>
    <name evidence="2" type="ORF">VA603_07580</name>
</gene>
<dbReference type="NCBIfam" id="TIGR01824">
    <property type="entry name" value="PabB-clade2"/>
    <property type="match status" value="1"/>
</dbReference>
<dbReference type="InterPro" id="IPR010118">
    <property type="entry name" value="Para-NH2Bz/anthranilate_synth"/>
</dbReference>
<dbReference type="Pfam" id="PF00425">
    <property type="entry name" value="Chorismate_bind"/>
    <property type="match status" value="1"/>
</dbReference>
<dbReference type="SUPFAM" id="SSF56322">
    <property type="entry name" value="ADC synthase"/>
    <property type="match status" value="1"/>
</dbReference>
<sequence length="451" mass="48852">MHILPLHADTDLLGLHRLAPHRYPVLLESTAAGKQGQWDMLLIADGGQLRLEADGQVHREDGSVLAGTFLDVLDQHWQALRTARAPLFAEFPFRGGWALLLDYELAGQVEPILNLPARADGLPSAVALRCPAAILRERDSGRCVAVAEDDHAGLLADLQQHVQDATALAPLPRWQAPADITEDAGQRFTDGVRRVIDYLHAGDVFQVNLSRRWQAHFDAALPPEALYARLRTANPAPFAGLFVAAGRAVVSSSPERLVSVSGDVVQTRPIAGTRPRFAGDDDAARIQELVGHPKERAEHVMLIDLERNDLGRIAAAGSVEVDELMTVESYAHVHHIVSNVRARLRPEVTPGEVIAATFPGGTITGCPKVRCMEIIAELEQTARGAYTGAFGWLNRDGDMDLNILIRTAEVQGAAATFRTGAGIVVDSDPAKELDETRAKARGLLRALDPVE</sequence>
<keyword evidence="2" id="KW-0808">Transferase</keyword>
<feature type="domain" description="Chorismate-utilising enzyme C-terminal" evidence="1">
    <location>
        <begin position="186"/>
        <end position="439"/>
    </location>
</feature>
<organism evidence="2 3">
    <name type="scientific">Stenotrophomonas capsici</name>
    <dbReference type="NCBI Taxonomy" id="3110230"/>
    <lineage>
        <taxon>Bacteria</taxon>
        <taxon>Pseudomonadati</taxon>
        <taxon>Pseudomonadota</taxon>
        <taxon>Gammaproteobacteria</taxon>
        <taxon>Lysobacterales</taxon>
        <taxon>Lysobacteraceae</taxon>
        <taxon>Stenotrophomonas</taxon>
    </lineage>
</organism>
<dbReference type="Gene3D" id="3.60.120.10">
    <property type="entry name" value="Anthranilate synthase"/>
    <property type="match status" value="1"/>
</dbReference>
<evidence type="ECO:0000259" key="1">
    <source>
        <dbReference type="Pfam" id="PF00425"/>
    </source>
</evidence>
<dbReference type="Proteomes" id="UP001301653">
    <property type="component" value="Unassembled WGS sequence"/>
</dbReference>
<dbReference type="InterPro" id="IPR019999">
    <property type="entry name" value="Anth_synth_I-like"/>
</dbReference>
<dbReference type="PRINTS" id="PR00095">
    <property type="entry name" value="ANTSNTHASEI"/>
</dbReference>
<evidence type="ECO:0000313" key="2">
    <source>
        <dbReference type="EMBL" id="MEA5667385.1"/>
    </source>
</evidence>
<dbReference type="InterPro" id="IPR005801">
    <property type="entry name" value="ADC_synthase"/>
</dbReference>
<accession>A0ABU5V4A7</accession>
<reference evidence="2 3" key="1">
    <citation type="submission" date="2023-12" db="EMBL/GenBank/DDBJ databases">
        <title>Stenotrophomonas guangdongensis sp. nov., isolated from wilted pepper plants (Capsicum annuum).</title>
        <authorList>
            <person name="Qiu M."/>
            <person name="Li Y."/>
            <person name="Liu Q."/>
            <person name="Zhang X."/>
            <person name="Huang Y."/>
            <person name="Guo R."/>
            <person name="Hu M."/>
            <person name="Zhou J."/>
            <person name="Zhou X."/>
        </authorList>
    </citation>
    <scope>NUCLEOTIDE SEQUENCE [LARGE SCALE GENOMIC DNA]</scope>
    <source>
        <strain evidence="2 3">MH1</strain>
    </source>
</reference>
<keyword evidence="3" id="KW-1185">Reference proteome</keyword>
<keyword evidence="2" id="KW-0032">Aminotransferase</keyword>
<comment type="caution">
    <text evidence="2">The sequence shown here is derived from an EMBL/GenBank/DDBJ whole genome shotgun (WGS) entry which is preliminary data.</text>
</comment>
<dbReference type="InterPro" id="IPR015890">
    <property type="entry name" value="Chorismate_C"/>
</dbReference>
<protein>
    <submittedName>
        <fullName evidence="2">Aminodeoxychorismate synthase component I</fullName>
        <ecNumber evidence="2">2.6.1.85</ecNumber>
    </submittedName>
</protein>
<dbReference type="RefSeq" id="WP_323438418.1">
    <property type="nucleotide sequence ID" value="NZ_JAYFUH010000085.1"/>
</dbReference>
<dbReference type="EC" id="2.6.1.85" evidence="2"/>
<dbReference type="NCBIfam" id="NF006563">
    <property type="entry name" value="PRK09070.1"/>
    <property type="match status" value="1"/>
</dbReference>
<dbReference type="PANTHER" id="PTHR11236:SF9">
    <property type="entry name" value="ANTHRANILATE SYNTHASE COMPONENT 1"/>
    <property type="match status" value="1"/>
</dbReference>
<dbReference type="GO" id="GO:0046820">
    <property type="term" value="F:4-amino-4-deoxychorismate synthase activity"/>
    <property type="evidence" value="ECO:0007669"/>
    <property type="project" value="UniProtKB-EC"/>
</dbReference>
<name>A0ABU5V4A7_9GAMM</name>
<proteinExistence type="predicted"/>
<dbReference type="PANTHER" id="PTHR11236">
    <property type="entry name" value="AMINOBENZOATE/ANTHRANILATE SYNTHASE"/>
    <property type="match status" value="1"/>
</dbReference>
<evidence type="ECO:0000313" key="3">
    <source>
        <dbReference type="Proteomes" id="UP001301653"/>
    </source>
</evidence>
<dbReference type="EMBL" id="JAYFUH010000085">
    <property type="protein sequence ID" value="MEA5667385.1"/>
    <property type="molecule type" value="Genomic_DNA"/>
</dbReference>